<dbReference type="GO" id="GO:0030244">
    <property type="term" value="P:cellulose biosynthetic process"/>
    <property type="evidence" value="ECO:0007669"/>
    <property type="project" value="InterPro"/>
</dbReference>
<dbReference type="GO" id="GO:0071555">
    <property type="term" value="P:cell wall organization"/>
    <property type="evidence" value="ECO:0007669"/>
    <property type="project" value="UniProtKB-KW"/>
</dbReference>
<organism evidence="9 10">
    <name type="scientific">Nepenthes gracilis</name>
    <name type="common">Slender pitcher plant</name>
    <dbReference type="NCBI Taxonomy" id="150966"/>
    <lineage>
        <taxon>Eukaryota</taxon>
        <taxon>Viridiplantae</taxon>
        <taxon>Streptophyta</taxon>
        <taxon>Embryophyta</taxon>
        <taxon>Tracheophyta</taxon>
        <taxon>Spermatophyta</taxon>
        <taxon>Magnoliopsida</taxon>
        <taxon>eudicotyledons</taxon>
        <taxon>Gunneridae</taxon>
        <taxon>Pentapetalae</taxon>
        <taxon>Caryophyllales</taxon>
        <taxon>Nepenthaceae</taxon>
        <taxon>Nepenthes</taxon>
    </lineage>
</organism>
<proteinExistence type="predicted"/>
<evidence type="ECO:0000313" key="9">
    <source>
        <dbReference type="EMBL" id="GMH11023.1"/>
    </source>
</evidence>
<dbReference type="GO" id="GO:0012505">
    <property type="term" value="C:endomembrane system"/>
    <property type="evidence" value="ECO:0007669"/>
    <property type="project" value="UniProtKB-SubCell"/>
</dbReference>
<reference evidence="9" key="1">
    <citation type="submission" date="2023-05" db="EMBL/GenBank/DDBJ databases">
        <title>Nepenthes gracilis genome sequencing.</title>
        <authorList>
            <person name="Fukushima K."/>
        </authorList>
    </citation>
    <scope>NUCLEOTIDE SEQUENCE</scope>
    <source>
        <strain evidence="9">SING2019-196</strain>
    </source>
</reference>
<evidence type="ECO:0000313" key="10">
    <source>
        <dbReference type="Proteomes" id="UP001279734"/>
    </source>
</evidence>
<accession>A0AAD3XNG9</accession>
<keyword evidence="5" id="KW-1133">Transmembrane helix</keyword>
<dbReference type="Pfam" id="PF03552">
    <property type="entry name" value="Cellulose_synt"/>
    <property type="match status" value="1"/>
</dbReference>
<keyword evidence="2" id="KW-0328">Glycosyltransferase</keyword>
<keyword evidence="7" id="KW-0961">Cell wall biogenesis/degradation</keyword>
<evidence type="ECO:0000256" key="5">
    <source>
        <dbReference type="ARBA" id="ARBA00022989"/>
    </source>
</evidence>
<evidence type="ECO:0000256" key="2">
    <source>
        <dbReference type="ARBA" id="ARBA00022676"/>
    </source>
</evidence>
<keyword evidence="3" id="KW-0808">Transferase</keyword>
<comment type="subcellular location">
    <subcellularLocation>
        <location evidence="1">Endomembrane system</location>
    </subcellularLocation>
</comment>
<evidence type="ECO:0000256" key="4">
    <source>
        <dbReference type="ARBA" id="ARBA00022692"/>
    </source>
</evidence>
<evidence type="ECO:0000256" key="7">
    <source>
        <dbReference type="ARBA" id="ARBA00023316"/>
    </source>
</evidence>
<keyword evidence="6" id="KW-0472">Membrane</keyword>
<keyword evidence="4" id="KW-0812">Transmembrane</keyword>
<evidence type="ECO:0000256" key="8">
    <source>
        <dbReference type="PIRSR" id="PIRSR605150-2"/>
    </source>
</evidence>
<gene>
    <name evidence="9" type="ORF">Nepgr_012864</name>
</gene>
<name>A0AAD3XNG9_NEPGR</name>
<feature type="binding site" evidence="8">
    <location>
        <position position="26"/>
    </location>
    <ligand>
        <name>UDP-alpha-D-glucose</name>
        <dbReference type="ChEBI" id="CHEBI:58885"/>
    </ligand>
</feature>
<evidence type="ECO:0008006" key="11">
    <source>
        <dbReference type="Google" id="ProtNLM"/>
    </source>
</evidence>
<evidence type="ECO:0000256" key="1">
    <source>
        <dbReference type="ARBA" id="ARBA00004308"/>
    </source>
</evidence>
<evidence type="ECO:0000256" key="3">
    <source>
        <dbReference type="ARBA" id="ARBA00022679"/>
    </source>
</evidence>
<dbReference type="EMBL" id="BSYO01000010">
    <property type="protein sequence ID" value="GMH11023.1"/>
    <property type="molecule type" value="Genomic_DNA"/>
</dbReference>
<dbReference type="GO" id="GO:0016020">
    <property type="term" value="C:membrane"/>
    <property type="evidence" value="ECO:0007669"/>
    <property type="project" value="InterPro"/>
</dbReference>
<sequence>MIVNTVLSLLAVDYPAEKLACYASDDGCSPLTFLSLLEASEFAKLWVPVCKKYGVKVRAPFRYFSDQSLTSGDDSSQFRQEWQIMKASLIPSLQLFHSRILLLKTLRNTITQFSNPIK</sequence>
<dbReference type="PANTHER" id="PTHR13301">
    <property type="entry name" value="X-BOX TRANSCRIPTION FACTOR-RELATED"/>
    <property type="match status" value="1"/>
</dbReference>
<dbReference type="Proteomes" id="UP001279734">
    <property type="component" value="Unassembled WGS sequence"/>
</dbReference>
<dbReference type="GO" id="GO:0016760">
    <property type="term" value="F:cellulose synthase (UDP-forming) activity"/>
    <property type="evidence" value="ECO:0007669"/>
    <property type="project" value="InterPro"/>
</dbReference>
<comment type="caution">
    <text evidence="9">The sequence shown here is derived from an EMBL/GenBank/DDBJ whole genome shotgun (WGS) entry which is preliminary data.</text>
</comment>
<evidence type="ECO:0000256" key="6">
    <source>
        <dbReference type="ARBA" id="ARBA00023136"/>
    </source>
</evidence>
<dbReference type="AlphaFoldDB" id="A0AAD3XNG9"/>
<keyword evidence="10" id="KW-1185">Reference proteome</keyword>
<protein>
    <recommendedName>
        <fullName evidence="11">Cellulose synthase</fullName>
    </recommendedName>
</protein>
<dbReference type="InterPro" id="IPR005150">
    <property type="entry name" value="Cellulose_synth"/>
</dbReference>